<feature type="region of interest" description="Disordered" evidence="1">
    <location>
        <begin position="128"/>
        <end position="173"/>
    </location>
</feature>
<feature type="compositionally biased region" description="Polar residues" evidence="1">
    <location>
        <begin position="376"/>
        <end position="386"/>
    </location>
</feature>
<dbReference type="EMBL" id="KN822027">
    <property type="protein sequence ID" value="KIM64689.1"/>
    <property type="molecule type" value="Genomic_DNA"/>
</dbReference>
<feature type="region of interest" description="Disordered" evidence="1">
    <location>
        <begin position="348"/>
        <end position="485"/>
    </location>
</feature>
<gene>
    <name evidence="2" type="ORF">SCLCIDRAFT_615089</name>
</gene>
<proteinExistence type="predicted"/>
<reference evidence="3" key="2">
    <citation type="submission" date="2015-01" db="EMBL/GenBank/DDBJ databases">
        <title>Evolutionary Origins and Diversification of the Mycorrhizal Mutualists.</title>
        <authorList>
            <consortium name="DOE Joint Genome Institute"/>
            <consortium name="Mycorrhizal Genomics Consortium"/>
            <person name="Kohler A."/>
            <person name="Kuo A."/>
            <person name="Nagy L.G."/>
            <person name="Floudas D."/>
            <person name="Copeland A."/>
            <person name="Barry K.W."/>
            <person name="Cichocki N."/>
            <person name="Veneault-Fourrey C."/>
            <person name="LaButti K."/>
            <person name="Lindquist E.A."/>
            <person name="Lipzen A."/>
            <person name="Lundell T."/>
            <person name="Morin E."/>
            <person name="Murat C."/>
            <person name="Riley R."/>
            <person name="Ohm R."/>
            <person name="Sun H."/>
            <person name="Tunlid A."/>
            <person name="Henrissat B."/>
            <person name="Grigoriev I.V."/>
            <person name="Hibbett D.S."/>
            <person name="Martin F."/>
        </authorList>
    </citation>
    <scope>NUCLEOTIDE SEQUENCE [LARGE SCALE GENOMIC DNA]</scope>
    <source>
        <strain evidence="3">Foug A</strain>
    </source>
</reference>
<name>A0A0C3E8I1_9AGAM</name>
<evidence type="ECO:0000256" key="1">
    <source>
        <dbReference type="SAM" id="MobiDB-lite"/>
    </source>
</evidence>
<accession>A0A0C3E8I1</accession>
<dbReference type="Proteomes" id="UP000053989">
    <property type="component" value="Unassembled WGS sequence"/>
</dbReference>
<feature type="region of interest" description="Disordered" evidence="1">
    <location>
        <begin position="1"/>
        <end position="66"/>
    </location>
</feature>
<sequence length="485" mass="50907">MATTATMMVPTSTLPAGPRPSLSVDPRPSMSSLAPDHSQTRRVSSESQRTSSLRASSRRTPVPVLLDSFPVPPSHIPLTPATPVALSPSSPLASSFPAIKAPPSAPLPPVPGPSPVVLSDLLVSRRSFQSERHVSPPSGLDTVPRCSLDGHAPPSAQARLYESGRPRKGSLSSLRNTAYSTVPSDQGHAAIQEEPAAEAHYTPPVQPTFVSAVASPLSPLALDAALNPGGDTPQDISPLHSSSASTPAVLRPSLSRKPSTGPVISLSDGVYVDDPIASIDMSDLNALKLDNEGDSEVAGPQPFPAFPPVPRLPVSYPVDTAAGRPLYTHTPRKPSKASISSVHVFPTSSADVSNTHHRVGDDDDYGAHNDRETRGGTPSQSRSSSPEIAHIISLTPRPRKRSTSARSRTRTSSLGRERKSSVRSRRGSDAVPVPPLPKLPPSRMRSAAELGRSGVGENLAGDETEGMVDEAHDSDSSLDLHTPLP</sequence>
<feature type="region of interest" description="Disordered" evidence="1">
    <location>
        <begin position="80"/>
        <end position="111"/>
    </location>
</feature>
<dbReference type="OrthoDB" id="3064136at2759"/>
<dbReference type="HOGENOM" id="CLU_562788_0_0_1"/>
<protein>
    <submittedName>
        <fullName evidence="2">Uncharacterized protein</fullName>
    </submittedName>
</protein>
<feature type="region of interest" description="Disordered" evidence="1">
    <location>
        <begin position="224"/>
        <end position="262"/>
    </location>
</feature>
<keyword evidence="3" id="KW-1185">Reference proteome</keyword>
<evidence type="ECO:0000313" key="2">
    <source>
        <dbReference type="EMBL" id="KIM64689.1"/>
    </source>
</evidence>
<feature type="compositionally biased region" description="Low complexity" evidence="1">
    <location>
        <begin position="80"/>
        <end position="98"/>
    </location>
</feature>
<feature type="compositionally biased region" description="Basic residues" evidence="1">
    <location>
        <begin position="397"/>
        <end position="409"/>
    </location>
</feature>
<dbReference type="STRING" id="1036808.A0A0C3E8I1"/>
<reference evidence="2 3" key="1">
    <citation type="submission" date="2014-04" db="EMBL/GenBank/DDBJ databases">
        <authorList>
            <consortium name="DOE Joint Genome Institute"/>
            <person name="Kuo A."/>
            <person name="Kohler A."/>
            <person name="Nagy L.G."/>
            <person name="Floudas D."/>
            <person name="Copeland A."/>
            <person name="Barry K.W."/>
            <person name="Cichocki N."/>
            <person name="Veneault-Fourrey C."/>
            <person name="LaButti K."/>
            <person name="Lindquist E.A."/>
            <person name="Lipzen A."/>
            <person name="Lundell T."/>
            <person name="Morin E."/>
            <person name="Murat C."/>
            <person name="Sun H."/>
            <person name="Tunlid A."/>
            <person name="Henrissat B."/>
            <person name="Grigoriev I.V."/>
            <person name="Hibbett D.S."/>
            <person name="Martin F."/>
            <person name="Nordberg H.P."/>
            <person name="Cantor M.N."/>
            <person name="Hua S.X."/>
        </authorList>
    </citation>
    <scope>NUCLEOTIDE SEQUENCE [LARGE SCALE GENOMIC DNA]</scope>
    <source>
        <strain evidence="2 3">Foug A</strain>
    </source>
</reference>
<feature type="compositionally biased region" description="Polar residues" evidence="1">
    <location>
        <begin position="1"/>
        <end position="14"/>
    </location>
</feature>
<feature type="compositionally biased region" description="Basic and acidic residues" evidence="1">
    <location>
        <begin position="365"/>
        <end position="374"/>
    </location>
</feature>
<evidence type="ECO:0000313" key="3">
    <source>
        <dbReference type="Proteomes" id="UP000053989"/>
    </source>
</evidence>
<dbReference type="AlphaFoldDB" id="A0A0C3E8I1"/>
<feature type="compositionally biased region" description="Low complexity" evidence="1">
    <location>
        <begin position="41"/>
        <end position="60"/>
    </location>
</feature>
<organism evidence="2 3">
    <name type="scientific">Scleroderma citrinum Foug A</name>
    <dbReference type="NCBI Taxonomy" id="1036808"/>
    <lineage>
        <taxon>Eukaryota</taxon>
        <taxon>Fungi</taxon>
        <taxon>Dikarya</taxon>
        <taxon>Basidiomycota</taxon>
        <taxon>Agaricomycotina</taxon>
        <taxon>Agaricomycetes</taxon>
        <taxon>Agaricomycetidae</taxon>
        <taxon>Boletales</taxon>
        <taxon>Sclerodermatineae</taxon>
        <taxon>Sclerodermataceae</taxon>
        <taxon>Scleroderma</taxon>
    </lineage>
</organism>
<dbReference type="InParanoid" id="A0A0C3E8I1"/>